<feature type="compositionally biased region" description="Polar residues" evidence="7">
    <location>
        <begin position="460"/>
        <end position="474"/>
    </location>
</feature>
<comment type="subcellular location">
    <subcellularLocation>
        <location evidence="1">Nucleus</location>
    </subcellularLocation>
</comment>
<evidence type="ECO:0000259" key="9">
    <source>
        <dbReference type="Pfam" id="PF16099"/>
    </source>
</evidence>
<evidence type="ECO:0000256" key="6">
    <source>
        <dbReference type="ARBA" id="ARBA00024977"/>
    </source>
</evidence>
<dbReference type="InterPro" id="IPR049363">
    <property type="entry name" value="RMI1_N"/>
</dbReference>
<keyword evidence="4" id="KW-0235">DNA replication</keyword>
<comment type="function">
    <text evidence="6">Essential component of the RMI complex, a complex that plays an important role in the processing of homologous recombination intermediates to limit DNA crossover formation in cells. Promotes TOP3A binding to double Holliday junctions (DHJ) and hence stimulates TOP3A-mediated dissolution. Required for BLM phosphorylation during mitosis. Within the BLM complex, required for BLM and TOP3A stability.</text>
</comment>
<feature type="domain" description="RecQ-mediated genome instability protein 1 C-terminal OB-fold" evidence="9">
    <location>
        <begin position="570"/>
        <end position="709"/>
    </location>
</feature>
<dbReference type="PANTHER" id="PTHR14790:SF15">
    <property type="entry name" value="RECQ-MEDIATED GENOME INSTABILITY PROTEIN 1"/>
    <property type="match status" value="1"/>
</dbReference>
<dbReference type="InterPro" id="IPR013894">
    <property type="entry name" value="RMI1_OB"/>
</dbReference>
<dbReference type="GO" id="GO:0016604">
    <property type="term" value="C:nuclear body"/>
    <property type="evidence" value="ECO:0007669"/>
    <property type="project" value="TreeGrafter"/>
</dbReference>
<feature type="compositionally biased region" description="Low complexity" evidence="7">
    <location>
        <begin position="425"/>
        <end position="439"/>
    </location>
</feature>
<dbReference type="InterPro" id="IPR032199">
    <property type="entry name" value="RMI1_C"/>
</dbReference>
<dbReference type="Gene3D" id="2.40.50.770">
    <property type="entry name" value="RecQ-mediated genome instability protein Rmi1, C-terminal domain"/>
    <property type="match status" value="1"/>
</dbReference>
<dbReference type="InterPro" id="IPR042470">
    <property type="entry name" value="RMI1_N_C_sf"/>
</dbReference>
<evidence type="ECO:0000313" key="11">
    <source>
        <dbReference type="EMBL" id="CAH3035243.1"/>
    </source>
</evidence>
<dbReference type="EMBL" id="CALNXJ010000003">
    <property type="protein sequence ID" value="CAH3035243.1"/>
    <property type="molecule type" value="Genomic_DNA"/>
</dbReference>
<evidence type="ECO:0000256" key="3">
    <source>
        <dbReference type="ARBA" id="ARBA00018987"/>
    </source>
</evidence>
<dbReference type="AlphaFoldDB" id="A0AAU9VNN8"/>
<evidence type="ECO:0000256" key="5">
    <source>
        <dbReference type="ARBA" id="ARBA00023242"/>
    </source>
</evidence>
<name>A0AAU9VNN8_9CNID</name>
<organism evidence="11 12">
    <name type="scientific">Pocillopora meandrina</name>
    <dbReference type="NCBI Taxonomy" id="46732"/>
    <lineage>
        <taxon>Eukaryota</taxon>
        <taxon>Metazoa</taxon>
        <taxon>Cnidaria</taxon>
        <taxon>Anthozoa</taxon>
        <taxon>Hexacorallia</taxon>
        <taxon>Scleractinia</taxon>
        <taxon>Astrocoeniina</taxon>
        <taxon>Pocilloporidae</taxon>
        <taxon>Pocillopora</taxon>
    </lineage>
</organism>
<dbReference type="Pfam" id="PF16099">
    <property type="entry name" value="RMI1_C"/>
    <property type="match status" value="1"/>
</dbReference>
<proteinExistence type="inferred from homology"/>
<dbReference type="Pfam" id="PF21000">
    <property type="entry name" value="RMI1_N_N"/>
    <property type="match status" value="1"/>
</dbReference>
<keyword evidence="12" id="KW-1185">Reference proteome</keyword>
<dbReference type="GO" id="GO:0000166">
    <property type="term" value="F:nucleotide binding"/>
    <property type="evidence" value="ECO:0007669"/>
    <property type="project" value="InterPro"/>
</dbReference>
<evidence type="ECO:0000256" key="2">
    <source>
        <dbReference type="ARBA" id="ARBA00006395"/>
    </source>
</evidence>
<feature type="compositionally biased region" description="Polar residues" evidence="7">
    <location>
        <begin position="257"/>
        <end position="283"/>
    </location>
</feature>
<sequence length="715" mass="80279">MAVVRRWLESRNTYCQNDWLDACISFVKEDNEVRQLGGTLSPDQLNELVYEQWLMAEIQESSRPCLPEGLENQDICKLEGTFNLQINSILNVGESAYSQIQKLKGQDDPQELNFKANPLEPKIKPSRMLLLEITDGKQTVFGMEYQQIPSLAFNTPPGSKIQVSGPLTYRLGALLLTPSNVKVLGGSIMHLIEENSYWNMLHQAIGQDPPRKPDGIKTEAITIEMHTVDQMTVQDNSTADITTLRDSRTLVKRETNQRNFSAGGLTSNNNNQRGNTGSENQYKGKSKQLGPNGPKVVQSCSRDLQQFGAVDKLKNVCNEEFFDDDNDLLAAVADNDFFGIEEDFDMEQIDQLEKDMQTSASTTANKSIPVKLNMIPSEMLCYDAIFDDDFVDEDIMANDSNSMEIKPLHERIFNGETIGNVHTSKQASIASNSSSTKFSNHAKKSSNFNSNIAMSRKSDGNTWRPSNEQSNSSDNMKRGFMGEKNNPRHGCVPLVKREPVDKTKDLEMKRNPTNTNSDHLATKRLTFTKSSGVLINREPDNEFDNDASSTEFGGNQHLSAFTQDLQDSSAPFKYLSDVLKHAPHNENQTVRVKAYIATLLSRPNPMSTQWNITVKLNDGTATVDALLSEKILTQLLEYPIDEYRLEIQEAMKSRNPALCQRLHKRTQQFERNLASASGLMDIQFSADMPLPCVLSLIQPTSRDVAEMIRCVRVTF</sequence>
<reference evidence="11 12" key="1">
    <citation type="submission" date="2022-05" db="EMBL/GenBank/DDBJ databases">
        <authorList>
            <consortium name="Genoscope - CEA"/>
            <person name="William W."/>
        </authorList>
    </citation>
    <scope>NUCLEOTIDE SEQUENCE [LARGE SCALE GENOMIC DNA]</scope>
</reference>
<dbReference type="PANTHER" id="PTHR14790">
    <property type="entry name" value="RECQ-MEDIATED GENOME INSTABILITY PROTEIN 1 RMI1"/>
    <property type="match status" value="1"/>
</dbReference>
<evidence type="ECO:0000259" key="8">
    <source>
        <dbReference type="Pfam" id="PF08585"/>
    </source>
</evidence>
<dbReference type="GO" id="GO:0000724">
    <property type="term" value="P:double-strand break repair via homologous recombination"/>
    <property type="evidence" value="ECO:0007669"/>
    <property type="project" value="TreeGrafter"/>
</dbReference>
<feature type="region of interest" description="Disordered" evidence="7">
    <location>
        <begin position="250"/>
        <end position="296"/>
    </location>
</feature>
<dbReference type="GO" id="GO:0006260">
    <property type="term" value="P:DNA replication"/>
    <property type="evidence" value="ECO:0007669"/>
    <property type="project" value="UniProtKB-KW"/>
</dbReference>
<dbReference type="GO" id="GO:0000712">
    <property type="term" value="P:resolution of meiotic recombination intermediates"/>
    <property type="evidence" value="ECO:0007669"/>
    <property type="project" value="TreeGrafter"/>
</dbReference>
<evidence type="ECO:0000256" key="7">
    <source>
        <dbReference type="SAM" id="MobiDB-lite"/>
    </source>
</evidence>
<evidence type="ECO:0000313" key="12">
    <source>
        <dbReference type="Proteomes" id="UP001159428"/>
    </source>
</evidence>
<dbReference type="Proteomes" id="UP001159428">
    <property type="component" value="Unassembled WGS sequence"/>
</dbReference>
<dbReference type="SMART" id="SM01161">
    <property type="entry name" value="DUF1767"/>
    <property type="match status" value="1"/>
</dbReference>
<protein>
    <recommendedName>
        <fullName evidence="3">RecQ-mediated genome instability protein 1</fullName>
    </recommendedName>
</protein>
<dbReference type="Gene3D" id="1.10.8.1020">
    <property type="entry name" value="RecQ-mediated genome instability protein 1, N-terminal domain"/>
    <property type="match status" value="1"/>
</dbReference>
<comment type="caution">
    <text evidence="11">The sequence shown here is derived from an EMBL/GenBank/DDBJ whole genome shotgun (WGS) entry which is preliminary data.</text>
</comment>
<feature type="domain" description="RecQ mediated genome instability protein 1 OB-fold" evidence="8">
    <location>
        <begin position="66"/>
        <end position="195"/>
    </location>
</feature>
<dbReference type="FunFam" id="2.40.50.770:FF:000002">
    <property type="entry name" value="recQ-mediated genome instability protein 1"/>
    <property type="match status" value="1"/>
</dbReference>
<dbReference type="Gene3D" id="2.40.50.510">
    <property type="match status" value="1"/>
</dbReference>
<comment type="similarity">
    <text evidence="2">Belongs to the RMI1 family.</text>
</comment>
<dbReference type="Pfam" id="PF08585">
    <property type="entry name" value="RMI1_N_C"/>
    <property type="match status" value="1"/>
</dbReference>
<feature type="region of interest" description="Disordered" evidence="7">
    <location>
        <begin position="425"/>
        <end position="493"/>
    </location>
</feature>
<gene>
    <name evidence="11" type="ORF">PMEA_00016869</name>
</gene>
<evidence type="ECO:0000256" key="4">
    <source>
        <dbReference type="ARBA" id="ARBA00022705"/>
    </source>
</evidence>
<evidence type="ECO:0000256" key="1">
    <source>
        <dbReference type="ARBA" id="ARBA00004123"/>
    </source>
</evidence>
<evidence type="ECO:0000259" key="10">
    <source>
        <dbReference type="Pfam" id="PF21000"/>
    </source>
</evidence>
<accession>A0AAU9VNN8</accession>
<keyword evidence="5" id="KW-0539">Nucleus</keyword>
<dbReference type="GO" id="GO:0031422">
    <property type="term" value="C:RecQ family helicase-topoisomerase III complex"/>
    <property type="evidence" value="ECO:0007669"/>
    <property type="project" value="TreeGrafter"/>
</dbReference>
<dbReference type="InterPro" id="IPR044881">
    <property type="entry name" value="RMI1_N_N_sf"/>
</dbReference>
<feature type="domain" description="RMI1 N-terminal" evidence="10">
    <location>
        <begin position="17"/>
        <end position="61"/>
    </location>
</feature>